<organism evidence="1 2">
    <name type="scientific">Nocardioides potassii</name>
    <dbReference type="NCBI Taxonomy" id="2911371"/>
    <lineage>
        <taxon>Bacteria</taxon>
        <taxon>Bacillati</taxon>
        <taxon>Actinomycetota</taxon>
        <taxon>Actinomycetes</taxon>
        <taxon>Propionibacteriales</taxon>
        <taxon>Nocardioidaceae</taxon>
        <taxon>Nocardioides</taxon>
    </lineage>
</organism>
<accession>A0ABS9HA65</accession>
<reference evidence="1 2" key="1">
    <citation type="submission" date="2022-01" db="EMBL/GenBank/DDBJ databases">
        <title>Nocardioides sp. nov., an actinomycete isolated from mining soil.</title>
        <authorList>
            <person name="Liu L."/>
        </authorList>
    </citation>
    <scope>NUCLEOTIDE SEQUENCE [LARGE SCALE GENOMIC DNA]</scope>
    <source>
        <strain evidence="1 2">KLBMP 9356</strain>
    </source>
</reference>
<dbReference type="RefSeq" id="WP_236401864.1">
    <property type="nucleotide sequence ID" value="NZ_JAKJHZ010000007.1"/>
</dbReference>
<protein>
    <submittedName>
        <fullName evidence="1">Uncharacterized protein</fullName>
    </submittedName>
</protein>
<evidence type="ECO:0000313" key="1">
    <source>
        <dbReference type="EMBL" id="MCF6378107.1"/>
    </source>
</evidence>
<comment type="caution">
    <text evidence="1">The sequence shown here is derived from an EMBL/GenBank/DDBJ whole genome shotgun (WGS) entry which is preliminary data.</text>
</comment>
<keyword evidence="2" id="KW-1185">Reference proteome</keyword>
<dbReference type="Proteomes" id="UP001201161">
    <property type="component" value="Unassembled WGS sequence"/>
</dbReference>
<proteinExistence type="predicted"/>
<sequence>MSWGTGQDAVFQRPGEDVLGLAATKNAATITSDRLGEVRLIAVGDPPLGQIAAFFEVNGCDYTVWLDGSMADAADEYLQNLY</sequence>
<name>A0ABS9HA65_9ACTN</name>
<dbReference type="EMBL" id="JAKJHZ010000007">
    <property type="protein sequence ID" value="MCF6378107.1"/>
    <property type="molecule type" value="Genomic_DNA"/>
</dbReference>
<evidence type="ECO:0000313" key="2">
    <source>
        <dbReference type="Proteomes" id="UP001201161"/>
    </source>
</evidence>
<gene>
    <name evidence="1" type="ORF">L2K70_10885</name>
</gene>